<dbReference type="InterPro" id="IPR027417">
    <property type="entry name" value="P-loop_NTPase"/>
</dbReference>
<dbReference type="Pfam" id="PF00005">
    <property type="entry name" value="ABC_tran"/>
    <property type="match status" value="1"/>
</dbReference>
<feature type="domain" description="ABC transporter" evidence="6">
    <location>
        <begin position="23"/>
        <end position="248"/>
    </location>
</feature>
<dbReference type="GO" id="GO:0005886">
    <property type="term" value="C:plasma membrane"/>
    <property type="evidence" value="ECO:0007669"/>
    <property type="project" value="UniProtKB-SubCell"/>
</dbReference>
<reference evidence="7 8" key="1">
    <citation type="submission" date="2016-06" db="EMBL/GenBank/DDBJ databases">
        <authorList>
            <person name="Kjaerup R.B."/>
            <person name="Dalgaard T.S."/>
            <person name="Juul-Madsen H.R."/>
        </authorList>
    </citation>
    <scope>NUCLEOTIDE SEQUENCE [LARGE SCALE GENOMIC DNA]</scope>
    <source>
        <strain evidence="7 8">DSM 43363</strain>
    </source>
</reference>
<dbReference type="InterPro" id="IPR003593">
    <property type="entry name" value="AAA+_ATPase"/>
</dbReference>
<dbReference type="PROSITE" id="PS50893">
    <property type="entry name" value="ABC_TRANSPORTER_2"/>
    <property type="match status" value="1"/>
</dbReference>
<dbReference type="Gene3D" id="3.40.50.300">
    <property type="entry name" value="P-loop containing nucleotide triphosphate hydrolases"/>
    <property type="match status" value="1"/>
</dbReference>
<dbReference type="SUPFAM" id="SSF52540">
    <property type="entry name" value="P-loop containing nucleoside triphosphate hydrolases"/>
    <property type="match status" value="1"/>
</dbReference>
<proteinExistence type="predicted"/>
<dbReference type="Proteomes" id="UP000199343">
    <property type="component" value="Unassembled WGS sequence"/>
</dbReference>
<keyword evidence="2" id="KW-0813">Transport</keyword>
<keyword evidence="3" id="KW-0547">Nucleotide-binding</keyword>
<evidence type="ECO:0000259" key="6">
    <source>
        <dbReference type="PROSITE" id="PS50893"/>
    </source>
</evidence>
<organism evidence="7 8">
    <name type="scientific">Micromonospora peucetia</name>
    <dbReference type="NCBI Taxonomy" id="47871"/>
    <lineage>
        <taxon>Bacteria</taxon>
        <taxon>Bacillati</taxon>
        <taxon>Actinomycetota</taxon>
        <taxon>Actinomycetes</taxon>
        <taxon>Micromonosporales</taxon>
        <taxon>Micromonosporaceae</taxon>
        <taxon>Micromonospora</taxon>
    </lineage>
</organism>
<dbReference type="STRING" id="47871.GA0070608_0660"/>
<dbReference type="GO" id="GO:0016887">
    <property type="term" value="F:ATP hydrolysis activity"/>
    <property type="evidence" value="ECO:0007669"/>
    <property type="project" value="InterPro"/>
</dbReference>
<evidence type="ECO:0000256" key="1">
    <source>
        <dbReference type="ARBA" id="ARBA00004202"/>
    </source>
</evidence>
<sequence>MTRRGLDLWPVAGSLIAMDDVVIEVDGLRRSYGEFEAVRGISLRIRRGELFALLGTNGAGKTTTIEVLEGLQPATSGRVRVLGLDPVRDRAVVRPRTGVMLQHGGFTGALTVRETVEIWRSLTVRPQTVGEVLELVDLADRMNVAVEQLSGGEGRRLELALAVLGRPEVLFLDEPTTGMDPASRRRTWDVVRELQKGGTTVLLTTHYLEEAEVLADRVAIMRGGSIVATGAPEDVVRTLPARISFRLPATDALPDLPHAARLVEGDRVTYESRQLQTDLTRLLEWANAADIRLAALSARPATLEDVFLDIAADHDLTDQHAEPEAAR</sequence>
<dbReference type="PANTHER" id="PTHR42711">
    <property type="entry name" value="ABC TRANSPORTER ATP-BINDING PROTEIN"/>
    <property type="match status" value="1"/>
</dbReference>
<dbReference type="PANTHER" id="PTHR42711:SF17">
    <property type="entry name" value="ABC TRANSPORTER ATP-BINDING PROTEIN"/>
    <property type="match status" value="1"/>
</dbReference>
<evidence type="ECO:0000313" key="7">
    <source>
        <dbReference type="EMBL" id="SCL50238.1"/>
    </source>
</evidence>
<comment type="subcellular location">
    <subcellularLocation>
        <location evidence="1">Cell membrane</location>
        <topology evidence="1">Peripheral membrane protein</topology>
    </subcellularLocation>
</comment>
<dbReference type="SMART" id="SM00382">
    <property type="entry name" value="AAA"/>
    <property type="match status" value="1"/>
</dbReference>
<dbReference type="AlphaFoldDB" id="A0A1C6U8F4"/>
<dbReference type="GO" id="GO:0046677">
    <property type="term" value="P:response to antibiotic"/>
    <property type="evidence" value="ECO:0007669"/>
    <property type="project" value="UniProtKB-KW"/>
</dbReference>
<dbReference type="InterPro" id="IPR003439">
    <property type="entry name" value="ABC_transporter-like_ATP-bd"/>
</dbReference>
<evidence type="ECO:0000256" key="3">
    <source>
        <dbReference type="ARBA" id="ARBA00022741"/>
    </source>
</evidence>
<evidence type="ECO:0000256" key="2">
    <source>
        <dbReference type="ARBA" id="ARBA00022448"/>
    </source>
</evidence>
<name>A0A1C6U8F4_9ACTN</name>
<accession>A0A1C6U8F4</accession>
<dbReference type="GO" id="GO:0005524">
    <property type="term" value="F:ATP binding"/>
    <property type="evidence" value="ECO:0007669"/>
    <property type="project" value="UniProtKB-KW"/>
</dbReference>
<evidence type="ECO:0000256" key="5">
    <source>
        <dbReference type="ARBA" id="ARBA00023251"/>
    </source>
</evidence>
<protein>
    <submittedName>
        <fullName evidence="7">ABC-2 type transport system ATP-binding protein</fullName>
    </submittedName>
</protein>
<evidence type="ECO:0000313" key="8">
    <source>
        <dbReference type="Proteomes" id="UP000199343"/>
    </source>
</evidence>
<keyword evidence="4 7" id="KW-0067">ATP-binding</keyword>
<evidence type="ECO:0000256" key="4">
    <source>
        <dbReference type="ARBA" id="ARBA00022840"/>
    </source>
</evidence>
<dbReference type="InterPro" id="IPR050763">
    <property type="entry name" value="ABC_transporter_ATP-binding"/>
</dbReference>
<keyword evidence="5" id="KW-0046">Antibiotic resistance</keyword>
<gene>
    <name evidence="7" type="ORF">GA0070608_0660</name>
</gene>
<dbReference type="EMBL" id="FMIC01000002">
    <property type="protein sequence ID" value="SCL50238.1"/>
    <property type="molecule type" value="Genomic_DNA"/>
</dbReference>